<feature type="domain" description="CIDE-N" evidence="3">
    <location>
        <begin position="4"/>
        <end position="80"/>
    </location>
</feature>
<evidence type="ECO:0000256" key="1">
    <source>
        <dbReference type="ARBA" id="ARBA00022703"/>
    </source>
</evidence>
<keyword evidence="5" id="KW-1185">Reference proteome</keyword>
<evidence type="ECO:0000313" key="5">
    <source>
        <dbReference type="Proteomes" id="UP001174909"/>
    </source>
</evidence>
<dbReference type="SMART" id="SM00266">
    <property type="entry name" value="CAD"/>
    <property type="match status" value="1"/>
</dbReference>
<dbReference type="EMBL" id="CASHTH010002529">
    <property type="protein sequence ID" value="CAI8031328.1"/>
    <property type="molecule type" value="Genomic_DNA"/>
</dbReference>
<comment type="caution">
    <text evidence="4">The sequence shown here is derived from an EMBL/GenBank/DDBJ whole genome shotgun (WGS) entry which is preliminary data.</text>
</comment>
<evidence type="ECO:0000313" key="4">
    <source>
        <dbReference type="EMBL" id="CAI8031328.1"/>
    </source>
</evidence>
<dbReference type="Pfam" id="PF02017">
    <property type="entry name" value="CIDE-N"/>
    <property type="match status" value="1"/>
</dbReference>
<evidence type="ECO:0000259" key="3">
    <source>
        <dbReference type="PROSITE" id="PS51135"/>
    </source>
</evidence>
<name>A0AA35WRM6_GEOBA</name>
<gene>
    <name evidence="4" type="ORF">GBAR_LOCUS17793</name>
</gene>
<dbReference type="SUPFAM" id="SSF54277">
    <property type="entry name" value="CAD &amp; PB1 domains"/>
    <property type="match status" value="1"/>
</dbReference>
<sequence>MNASSIPFKVCIPSRGPARIGIAASSYAHLRQIVRYKYKVSGEFSLQQEDGTIVCDEDYFRLLEPKTTLTVMESPPPFPPLQHAASTAAALAGYQPLCPNHCWPRPSVAAVAELSTIKGLTFFLTLLYNIFTRSSLGPSFTTLVL</sequence>
<dbReference type="PROSITE" id="PS51135">
    <property type="entry name" value="CIDE_N"/>
    <property type="match status" value="1"/>
</dbReference>
<dbReference type="GO" id="GO:0006915">
    <property type="term" value="P:apoptotic process"/>
    <property type="evidence" value="ECO:0007669"/>
    <property type="project" value="UniProtKB-UniRule"/>
</dbReference>
<protein>
    <recommendedName>
        <fullName evidence="3">CIDE-N domain-containing protein</fullName>
    </recommendedName>
</protein>
<dbReference type="InterPro" id="IPR003508">
    <property type="entry name" value="CIDE-N_dom"/>
</dbReference>
<reference evidence="4" key="1">
    <citation type="submission" date="2023-03" db="EMBL/GenBank/DDBJ databases">
        <authorList>
            <person name="Steffen K."/>
            <person name="Cardenas P."/>
        </authorList>
    </citation>
    <scope>NUCLEOTIDE SEQUENCE</scope>
</reference>
<dbReference type="Gene3D" id="3.10.20.10">
    <property type="match status" value="1"/>
</dbReference>
<dbReference type="AlphaFoldDB" id="A0AA35WRM6"/>
<evidence type="ECO:0000256" key="2">
    <source>
        <dbReference type="PROSITE-ProRule" id="PRU00447"/>
    </source>
</evidence>
<keyword evidence="1 2" id="KW-0053">Apoptosis</keyword>
<organism evidence="4 5">
    <name type="scientific">Geodia barretti</name>
    <name type="common">Barrett's horny sponge</name>
    <dbReference type="NCBI Taxonomy" id="519541"/>
    <lineage>
        <taxon>Eukaryota</taxon>
        <taxon>Metazoa</taxon>
        <taxon>Porifera</taxon>
        <taxon>Demospongiae</taxon>
        <taxon>Heteroscleromorpha</taxon>
        <taxon>Tetractinellida</taxon>
        <taxon>Astrophorina</taxon>
        <taxon>Geodiidae</taxon>
        <taxon>Geodia</taxon>
    </lineage>
</organism>
<accession>A0AA35WRM6</accession>
<proteinExistence type="predicted"/>
<dbReference type="Proteomes" id="UP001174909">
    <property type="component" value="Unassembled WGS sequence"/>
</dbReference>